<dbReference type="EMBL" id="RPFW01000012">
    <property type="protein sequence ID" value="TVY99682.1"/>
    <property type="molecule type" value="Genomic_DNA"/>
</dbReference>
<organism evidence="1 2">
    <name type="scientific">Trebonia kvetii</name>
    <dbReference type="NCBI Taxonomy" id="2480626"/>
    <lineage>
        <taxon>Bacteria</taxon>
        <taxon>Bacillati</taxon>
        <taxon>Actinomycetota</taxon>
        <taxon>Actinomycetes</taxon>
        <taxon>Streptosporangiales</taxon>
        <taxon>Treboniaceae</taxon>
        <taxon>Trebonia</taxon>
    </lineage>
</organism>
<name>A0A6P2BNJ8_9ACTN</name>
<dbReference type="AlphaFoldDB" id="A0A6P2BNJ8"/>
<evidence type="ECO:0000313" key="1">
    <source>
        <dbReference type="EMBL" id="TVY99682.1"/>
    </source>
</evidence>
<evidence type="ECO:0000313" key="2">
    <source>
        <dbReference type="Proteomes" id="UP000460272"/>
    </source>
</evidence>
<comment type="caution">
    <text evidence="1">The sequence shown here is derived from an EMBL/GenBank/DDBJ whole genome shotgun (WGS) entry which is preliminary data.</text>
</comment>
<sequence>MRPVSAPDTHRWLLLPAAVLILAGLAAGCSSSKPAYCTDAANLKTSVQNLDNVDVAKNGLSSLQTALNSVKTNAASFSANAKSAYPSQTAALNTSLTALQTAITSAKGQSRVTAARAVAPAVTQVKNSANALQSAASGKCQ</sequence>
<proteinExistence type="predicted"/>
<keyword evidence="2" id="KW-1185">Reference proteome</keyword>
<dbReference type="PROSITE" id="PS51257">
    <property type="entry name" value="PROKAR_LIPOPROTEIN"/>
    <property type="match status" value="1"/>
</dbReference>
<gene>
    <name evidence="1" type="ORF">EAS64_41245</name>
</gene>
<reference evidence="1 2" key="1">
    <citation type="submission" date="2018-11" db="EMBL/GenBank/DDBJ databases">
        <title>Trebonia kvetii gen.nov., sp.nov., a novel acidophilic actinobacterium, and proposal of the new actinobacterial family Treboniaceae fam. nov.</title>
        <authorList>
            <person name="Rapoport D."/>
            <person name="Sagova-Mareckova M."/>
            <person name="Sedlacek I."/>
            <person name="Provaznik J."/>
            <person name="Kralova S."/>
            <person name="Pavlinic D."/>
            <person name="Benes V."/>
            <person name="Kopecky J."/>
        </authorList>
    </citation>
    <scope>NUCLEOTIDE SEQUENCE [LARGE SCALE GENOMIC DNA]</scope>
    <source>
        <strain evidence="1 2">15Tr583</strain>
    </source>
</reference>
<dbReference type="Proteomes" id="UP000460272">
    <property type="component" value="Unassembled WGS sequence"/>
</dbReference>
<dbReference type="RefSeq" id="WP_145862167.1">
    <property type="nucleotide sequence ID" value="NZ_RPFW01000012.1"/>
</dbReference>
<protein>
    <submittedName>
        <fullName evidence="1">Uncharacterized protein</fullName>
    </submittedName>
</protein>
<accession>A0A6P2BNJ8</accession>